<keyword evidence="1" id="KW-0732">Signal</keyword>
<reference evidence="2 3" key="1">
    <citation type="journal article" date="2020" name="Int. J. Syst. Evol. Microbiol.">
        <title>Ureaplasma miroungigenitalium sp. nov. isolated from northern elephant seals (Mirounga angustirostris) and Ureaplasma zalophigenitalium sp. nov. isolated from California sea lions (Zalophus californianus).</title>
        <authorList>
            <person name="Volokhov D.V."/>
            <person name="Gulland F.M."/>
            <person name="Gao Y."/>
            <person name="Chizhikov V.E."/>
        </authorList>
    </citation>
    <scope>NUCLEOTIDE SEQUENCE [LARGE SCALE GENOMIC DNA]</scope>
    <source>
        <strain evidence="2 3">ES3182-GEN</strain>
    </source>
</reference>
<proteinExistence type="predicted"/>
<feature type="chain" id="PRO_5047215482" description="Lipoprotein" evidence="1">
    <location>
        <begin position="30"/>
        <end position="401"/>
    </location>
</feature>
<sequence length="401" mass="47424">MKKFNFKNKSFWKKLLIFTPIIISTPAIAAACRCECQNGPEINNNLFKTTQVTVREQDFTNQFYNSQSDTINNQWQQESQDLILSLRQFAERVFLRSYYLYYIHNFALLNNAQVSYELLPLQVSIKANDNQTYDLRIHIQSKVQAISDQQLKKINELLSPNNLYFETAQAALDHFNQKLKMDCAYNQTSIYTAYAKEVNQPVIKQAYSLNGGTFDRIVYKSDYDSKDLKVKRKITHVNSLTLDLNTPVFQPAGDLEKFYLKPLPLFKYHKYDIHKIPFVDLKNQLRVIQNSFNHDKPQEKENKDIRYLEYENEFFQIPYFLKYPQTPKPDDLSVYPEYIWKQITKEWKSFNNFESANYETLFDEHHLALINPFFYQDVSMELVQGNKNFHCHSDGLCHATT</sequence>
<dbReference type="PROSITE" id="PS51257">
    <property type="entry name" value="PROKAR_LIPOPROTEIN"/>
    <property type="match status" value="1"/>
</dbReference>
<evidence type="ECO:0000313" key="3">
    <source>
        <dbReference type="Proteomes" id="UP001208245"/>
    </source>
</evidence>
<gene>
    <name evidence="2" type="ORF">OF376_02045</name>
</gene>
<evidence type="ECO:0000313" key="2">
    <source>
        <dbReference type="EMBL" id="MCV3728545.1"/>
    </source>
</evidence>
<organism evidence="2 3">
    <name type="scientific">Ureaplasma miroungigenitalium</name>
    <dbReference type="NCBI Taxonomy" id="1042321"/>
    <lineage>
        <taxon>Bacteria</taxon>
        <taxon>Bacillati</taxon>
        <taxon>Mycoplasmatota</taxon>
        <taxon>Mycoplasmoidales</taxon>
        <taxon>Mycoplasmoidaceae</taxon>
        <taxon>Ureaplasma</taxon>
    </lineage>
</organism>
<evidence type="ECO:0008006" key="4">
    <source>
        <dbReference type="Google" id="ProtNLM"/>
    </source>
</evidence>
<dbReference type="Proteomes" id="UP001208245">
    <property type="component" value="Unassembled WGS sequence"/>
</dbReference>
<name>A0ABT3BMR9_9BACT</name>
<dbReference type="EMBL" id="JAOXHL010000002">
    <property type="protein sequence ID" value="MCV3728545.1"/>
    <property type="molecule type" value="Genomic_DNA"/>
</dbReference>
<evidence type="ECO:0000256" key="1">
    <source>
        <dbReference type="SAM" id="SignalP"/>
    </source>
</evidence>
<comment type="caution">
    <text evidence="2">The sequence shown here is derived from an EMBL/GenBank/DDBJ whole genome shotgun (WGS) entry which is preliminary data.</text>
</comment>
<accession>A0ABT3BMR9</accession>
<protein>
    <recommendedName>
        <fullName evidence="4">Lipoprotein</fullName>
    </recommendedName>
</protein>
<feature type="signal peptide" evidence="1">
    <location>
        <begin position="1"/>
        <end position="29"/>
    </location>
</feature>
<dbReference type="RefSeq" id="WP_263821861.1">
    <property type="nucleotide sequence ID" value="NZ_JAOXHL010000002.1"/>
</dbReference>
<keyword evidence="3" id="KW-1185">Reference proteome</keyword>